<dbReference type="AlphaFoldDB" id="A0A6A1W821"/>
<dbReference type="GO" id="GO:0004806">
    <property type="term" value="F:triacylglycerol lipase activity"/>
    <property type="evidence" value="ECO:0007669"/>
    <property type="project" value="InterPro"/>
</dbReference>
<dbReference type="CDD" id="cd00519">
    <property type="entry name" value="Lipase_3"/>
    <property type="match status" value="1"/>
</dbReference>
<evidence type="ECO:0000256" key="1">
    <source>
        <dbReference type="ARBA" id="ARBA00022801"/>
    </source>
</evidence>
<proteinExistence type="predicted"/>
<gene>
    <name evidence="3" type="ORF">CJ030_MR3G017051</name>
</gene>
<keyword evidence="4" id="KW-1185">Reference proteome</keyword>
<dbReference type="PANTHER" id="PTHR46086">
    <property type="entry name" value="ALPHA/BETA-HYDROLASES SUPERFAMILY PROTEIN"/>
    <property type="match status" value="1"/>
</dbReference>
<accession>A0A6A1W821</accession>
<dbReference type="EMBL" id="RXIC02000021">
    <property type="protein sequence ID" value="KAB1220227.1"/>
    <property type="molecule type" value="Genomic_DNA"/>
</dbReference>
<evidence type="ECO:0000313" key="3">
    <source>
        <dbReference type="EMBL" id="KAB1220227.1"/>
    </source>
</evidence>
<evidence type="ECO:0000313" key="4">
    <source>
        <dbReference type="Proteomes" id="UP000516437"/>
    </source>
</evidence>
<dbReference type="Pfam" id="PF01764">
    <property type="entry name" value="Lipase_3"/>
    <property type="match status" value="1"/>
</dbReference>
<organism evidence="3 4">
    <name type="scientific">Morella rubra</name>
    <name type="common">Chinese bayberry</name>
    <dbReference type="NCBI Taxonomy" id="262757"/>
    <lineage>
        <taxon>Eukaryota</taxon>
        <taxon>Viridiplantae</taxon>
        <taxon>Streptophyta</taxon>
        <taxon>Embryophyta</taxon>
        <taxon>Tracheophyta</taxon>
        <taxon>Spermatophyta</taxon>
        <taxon>Magnoliopsida</taxon>
        <taxon>eudicotyledons</taxon>
        <taxon>Gunneridae</taxon>
        <taxon>Pentapetalae</taxon>
        <taxon>rosids</taxon>
        <taxon>fabids</taxon>
        <taxon>Fagales</taxon>
        <taxon>Myricaceae</taxon>
        <taxon>Morella</taxon>
    </lineage>
</organism>
<dbReference type="GO" id="GO:0006629">
    <property type="term" value="P:lipid metabolic process"/>
    <property type="evidence" value="ECO:0007669"/>
    <property type="project" value="InterPro"/>
</dbReference>
<feature type="domain" description="Fungal lipase-type" evidence="2">
    <location>
        <begin position="206"/>
        <end position="345"/>
    </location>
</feature>
<protein>
    <recommendedName>
        <fullName evidence="2">Fungal lipase-type domain-containing protein</fullName>
    </recommendedName>
</protein>
<dbReference type="OrthoDB" id="438440at2759"/>
<keyword evidence="1" id="KW-0378">Hydrolase</keyword>
<dbReference type="PANTHER" id="PTHR46086:SF4">
    <property type="entry name" value="ALPHA_BETA-HYDROLASES SUPERFAMILY PROTEIN"/>
    <property type="match status" value="1"/>
</dbReference>
<reference evidence="3 4" key="1">
    <citation type="journal article" date="2019" name="Plant Biotechnol. J.">
        <title>The red bayberry genome and genetic basis of sex determination.</title>
        <authorList>
            <person name="Jia H.M."/>
            <person name="Jia H.J."/>
            <person name="Cai Q.L."/>
            <person name="Wang Y."/>
            <person name="Zhao H.B."/>
            <person name="Yang W.F."/>
            <person name="Wang G.Y."/>
            <person name="Li Y.H."/>
            <person name="Zhan D.L."/>
            <person name="Shen Y.T."/>
            <person name="Niu Q.F."/>
            <person name="Chang L."/>
            <person name="Qiu J."/>
            <person name="Zhao L."/>
            <person name="Xie H.B."/>
            <person name="Fu W.Y."/>
            <person name="Jin J."/>
            <person name="Li X.W."/>
            <person name="Jiao Y."/>
            <person name="Zhou C.C."/>
            <person name="Tu T."/>
            <person name="Chai C.Y."/>
            <person name="Gao J.L."/>
            <person name="Fan L.J."/>
            <person name="van de Weg E."/>
            <person name="Wang J.Y."/>
            <person name="Gao Z.S."/>
        </authorList>
    </citation>
    <scope>NUCLEOTIDE SEQUENCE [LARGE SCALE GENOMIC DNA]</scope>
    <source>
        <tissue evidence="3">Leaves</tissue>
    </source>
</reference>
<sequence length="438" mass="50235">MALADQTSQFSSNQLLLIPEQASFYDLFRFLLSPKASDTTKFIENSEIETFGGFWRRWYIFNSLLVQKLLIIFEKPMSQFGYMLELWLNLLSSNGGPLMLVVDLLKGKVVWPESASATYKSVIECLDERVELDKSIGQGNKEYNKGLSVMACKIAYENEAFIQAIVEDHWNMKFVKYYNCWNDYQEKFSTQAIMFQNTMDNPNLIVVAFKGTGPFDAVAWRADFDLSWVEFAGVGKLHSGFCKALGMQKEYNGFPKEIEQGSDQRQFAYYAIRERLRDMLQKNENAKFVVTGHSLGGALAVLFLTVLAIHEEEWLMDKLEGVYTFGQPRVGDEQLGVYMKDKLTKYDAESEEPNKNYFSVFWVIPKYITAYLELIRSFVIPYIRGPDYEETLLMKIFRASGLVVPGFPPHSTQDYVNVTRLGSLTTSKKTQSNLSKNS</sequence>
<dbReference type="InterPro" id="IPR029058">
    <property type="entry name" value="AB_hydrolase_fold"/>
</dbReference>
<evidence type="ECO:0000259" key="2">
    <source>
        <dbReference type="Pfam" id="PF01764"/>
    </source>
</evidence>
<name>A0A6A1W821_9ROSI</name>
<comment type="caution">
    <text evidence="3">The sequence shown here is derived from an EMBL/GenBank/DDBJ whole genome shotgun (WGS) entry which is preliminary data.</text>
</comment>
<dbReference type="SUPFAM" id="SSF53474">
    <property type="entry name" value="alpha/beta-Hydrolases"/>
    <property type="match status" value="1"/>
</dbReference>
<dbReference type="InterPro" id="IPR002921">
    <property type="entry name" value="Fungal_lipase-type"/>
</dbReference>
<dbReference type="Gene3D" id="3.40.50.1820">
    <property type="entry name" value="alpha/beta hydrolase"/>
    <property type="match status" value="1"/>
</dbReference>
<dbReference type="InterPro" id="IPR044819">
    <property type="entry name" value="OBL-like"/>
</dbReference>
<dbReference type="Proteomes" id="UP000516437">
    <property type="component" value="Chromosome 3"/>
</dbReference>